<dbReference type="Proteomes" id="UP000721844">
    <property type="component" value="Unassembled WGS sequence"/>
</dbReference>
<accession>A0A963Z758</accession>
<reference evidence="1 2" key="1">
    <citation type="journal article" date="2021" name="Microorganisms">
        <title>Acidisoma silvae sp. nov. and Acidisomacellulosilytica sp. nov., Two Acidophilic Bacteria Isolated from Decaying Wood, Hydrolyzing Cellulose and Producing Poly-3-hydroxybutyrate.</title>
        <authorList>
            <person name="Mieszkin S."/>
            <person name="Pouder E."/>
            <person name="Uroz S."/>
            <person name="Simon-Colin C."/>
            <person name="Alain K."/>
        </authorList>
    </citation>
    <scope>NUCLEOTIDE SEQUENCE [LARGE SCALE GENOMIC DNA]</scope>
    <source>
        <strain evidence="1 2">HW T5.17</strain>
    </source>
</reference>
<evidence type="ECO:0000313" key="2">
    <source>
        <dbReference type="Proteomes" id="UP000721844"/>
    </source>
</evidence>
<proteinExistence type="predicted"/>
<sequence length="532" mass="59184">MPIKFISKAKNAMKCWQAVNFSAAMLLVVILAVVFLSKPLFAENESGKIPAIEDSSKNIMPGSISIRKFTDDGGPFVNPGASISIRKLENLSSNYRFVSRDYGPSFGATQADATITLPSGLYEIGVQVPDGLSVDVSGCMDCEKKIIEFPPRSDGSKQNRILVKIIPNQNKILTFIYKQTKLFSDASLDTSETLHCNIAGVPNQMLPTDTLLFKGSDAWVKVGINRTIGDVIVALDLINPQDPNFPVNLIDSRSAGGAAWQISMGGTNAVSGKIIHFNQAAGNSARVWGYEAPLGYSPNGFTQLTWLPLYSNDYRPLGANPKLSENTSPCYNTGVRFGDGRFALESQQIFLNDKSHITRLLYRYSVRHKFQTDWKRFQFDYGIYFMPENRDLRIYIPEDDHIFGPIYPYQDLSKTPRGEVRNVVCQEEDCMVATKPISYVVMVWKIHGKDIAVAIHTVDKSKKFDGFVRFRPHVTCDDGKKCGGVQWHSEVVDSQLHPEQKASFGPGEITSYQLDYDIGTPSQLAQLGFLIK</sequence>
<dbReference type="EMBL" id="JAESVA010000025">
    <property type="protein sequence ID" value="MCB8884080.1"/>
    <property type="molecule type" value="Genomic_DNA"/>
</dbReference>
<name>A0A963Z758_9PROT</name>
<gene>
    <name evidence="1" type="ORF">ACELLULO517_27930</name>
</gene>
<comment type="caution">
    <text evidence="1">The sequence shown here is derived from an EMBL/GenBank/DDBJ whole genome shotgun (WGS) entry which is preliminary data.</text>
</comment>
<dbReference type="AlphaFoldDB" id="A0A963Z758"/>
<protein>
    <submittedName>
        <fullName evidence="1">Uncharacterized protein</fullName>
    </submittedName>
</protein>
<evidence type="ECO:0000313" key="1">
    <source>
        <dbReference type="EMBL" id="MCB8884080.1"/>
    </source>
</evidence>
<dbReference type="RefSeq" id="WP_227310815.1">
    <property type="nucleotide sequence ID" value="NZ_JAESVA010000025.1"/>
</dbReference>
<organism evidence="1 2">
    <name type="scientific">Acidisoma cellulosilyticum</name>
    <dbReference type="NCBI Taxonomy" id="2802395"/>
    <lineage>
        <taxon>Bacteria</taxon>
        <taxon>Pseudomonadati</taxon>
        <taxon>Pseudomonadota</taxon>
        <taxon>Alphaproteobacteria</taxon>
        <taxon>Acetobacterales</taxon>
        <taxon>Acidocellaceae</taxon>
        <taxon>Acidisoma</taxon>
    </lineage>
</organism>
<keyword evidence="2" id="KW-1185">Reference proteome</keyword>